<protein>
    <submittedName>
        <fullName evidence="3">Uncharacterized protein</fullName>
    </submittedName>
</protein>
<evidence type="ECO:0000256" key="2">
    <source>
        <dbReference type="SAM" id="Phobius"/>
    </source>
</evidence>
<keyword evidence="2" id="KW-0812">Transmembrane</keyword>
<accession>A0A4D6L143</accession>
<sequence>MRKEKGEGSTRVQKLQTSFSNLTVAATKKEMEEDQQWWASFAKGRNLPERQWGSSLGSRLRIRQWKIGHEDRVRQFKTKAAKWGFVGQLLASKKLDLRDGCTLSEKKEDSQASITGSTGRRRNVDHHPRRTLVKAIIVALLMKLLLLFSVKHKELRDRRSNQRCDDIMNMSHRASTATRG</sequence>
<evidence type="ECO:0000313" key="3">
    <source>
        <dbReference type="EMBL" id="QCD82211.1"/>
    </source>
</evidence>
<reference evidence="3 4" key="1">
    <citation type="submission" date="2019-04" db="EMBL/GenBank/DDBJ databases">
        <title>An improved genome assembly and genetic linkage map for asparagus bean, Vigna unguiculata ssp. sesquipedialis.</title>
        <authorList>
            <person name="Xia Q."/>
            <person name="Zhang R."/>
            <person name="Dong Y."/>
        </authorList>
    </citation>
    <scope>NUCLEOTIDE SEQUENCE [LARGE SCALE GENOMIC DNA]</scope>
    <source>
        <tissue evidence="3">Leaf</tissue>
    </source>
</reference>
<name>A0A4D6L143_VIGUN</name>
<gene>
    <name evidence="3" type="ORF">DEO72_LG2g2546</name>
</gene>
<organism evidence="3 4">
    <name type="scientific">Vigna unguiculata</name>
    <name type="common">Cowpea</name>
    <dbReference type="NCBI Taxonomy" id="3917"/>
    <lineage>
        <taxon>Eukaryota</taxon>
        <taxon>Viridiplantae</taxon>
        <taxon>Streptophyta</taxon>
        <taxon>Embryophyta</taxon>
        <taxon>Tracheophyta</taxon>
        <taxon>Spermatophyta</taxon>
        <taxon>Magnoliopsida</taxon>
        <taxon>eudicotyledons</taxon>
        <taxon>Gunneridae</taxon>
        <taxon>Pentapetalae</taxon>
        <taxon>rosids</taxon>
        <taxon>fabids</taxon>
        <taxon>Fabales</taxon>
        <taxon>Fabaceae</taxon>
        <taxon>Papilionoideae</taxon>
        <taxon>50 kb inversion clade</taxon>
        <taxon>NPAAA clade</taxon>
        <taxon>indigoferoid/millettioid clade</taxon>
        <taxon>Phaseoleae</taxon>
        <taxon>Vigna</taxon>
    </lineage>
</organism>
<feature type="region of interest" description="Disordered" evidence="1">
    <location>
        <begin position="107"/>
        <end position="126"/>
    </location>
</feature>
<feature type="transmembrane region" description="Helical" evidence="2">
    <location>
        <begin position="131"/>
        <end position="150"/>
    </location>
</feature>
<dbReference type="EMBL" id="CP039346">
    <property type="protein sequence ID" value="QCD82211.1"/>
    <property type="molecule type" value="Genomic_DNA"/>
</dbReference>
<keyword evidence="2" id="KW-1133">Transmembrane helix</keyword>
<proteinExistence type="predicted"/>
<dbReference type="AlphaFoldDB" id="A0A4D6L143"/>
<keyword evidence="2" id="KW-0472">Membrane</keyword>
<evidence type="ECO:0000256" key="1">
    <source>
        <dbReference type="SAM" id="MobiDB-lite"/>
    </source>
</evidence>
<evidence type="ECO:0000313" key="4">
    <source>
        <dbReference type="Proteomes" id="UP000501690"/>
    </source>
</evidence>
<keyword evidence="4" id="KW-1185">Reference proteome</keyword>
<dbReference type="Proteomes" id="UP000501690">
    <property type="component" value="Linkage Group LG2"/>
</dbReference>